<gene>
    <name evidence="1" type="ORF">MLD38_037563</name>
</gene>
<proteinExistence type="predicted"/>
<evidence type="ECO:0000313" key="2">
    <source>
        <dbReference type="Proteomes" id="UP001057402"/>
    </source>
</evidence>
<protein>
    <submittedName>
        <fullName evidence="1">Uncharacterized protein</fullName>
    </submittedName>
</protein>
<keyword evidence="2" id="KW-1185">Reference proteome</keyword>
<name>A0ACB9LNV2_9MYRT</name>
<organism evidence="1 2">
    <name type="scientific">Melastoma candidum</name>
    <dbReference type="NCBI Taxonomy" id="119954"/>
    <lineage>
        <taxon>Eukaryota</taxon>
        <taxon>Viridiplantae</taxon>
        <taxon>Streptophyta</taxon>
        <taxon>Embryophyta</taxon>
        <taxon>Tracheophyta</taxon>
        <taxon>Spermatophyta</taxon>
        <taxon>Magnoliopsida</taxon>
        <taxon>eudicotyledons</taxon>
        <taxon>Gunneridae</taxon>
        <taxon>Pentapetalae</taxon>
        <taxon>rosids</taxon>
        <taxon>malvids</taxon>
        <taxon>Myrtales</taxon>
        <taxon>Melastomataceae</taxon>
        <taxon>Melastomatoideae</taxon>
        <taxon>Melastomateae</taxon>
        <taxon>Melastoma</taxon>
    </lineage>
</organism>
<dbReference type="EMBL" id="CM042890">
    <property type="protein sequence ID" value="KAI4312768.1"/>
    <property type="molecule type" value="Genomic_DNA"/>
</dbReference>
<reference evidence="2" key="1">
    <citation type="journal article" date="2023" name="Front. Plant Sci.">
        <title>Chromosomal-level genome assembly of Melastoma candidum provides insights into trichome evolution.</title>
        <authorList>
            <person name="Zhong Y."/>
            <person name="Wu W."/>
            <person name="Sun C."/>
            <person name="Zou P."/>
            <person name="Liu Y."/>
            <person name="Dai S."/>
            <person name="Zhou R."/>
        </authorList>
    </citation>
    <scope>NUCLEOTIDE SEQUENCE [LARGE SCALE GENOMIC DNA]</scope>
</reference>
<sequence>MSSDSSIPYDSPSSSFTCSNYQVFLSFRGTDVRPNFLECFKHQLLSSGIDAFTDSDGIKPSEEINPKLCQIIHHAQVCIPIFSKRFPTSKTCLMEVKWMVDFGKNILPIFYGIAPPVVRQQLDQNGPIFKKHIEDKVPEETLELWKMAVEKATHWKGEELTKIEEGYHVLIDKVIHRLWELLRLDSQDLPKHLVDISHHVGEVLRKLNIKHANGEVVPDQKLTGKRVVVIQGQQGIGKTTLAKAVYNKIRPLYRIRGSCFLQNVRRKVDEGRVIFLQEKLIEDLQGQTCLKIRDSVEGAKLIGNKFRGKGVFIVLDDADSDWEQIEDLMGDLAWLGQGSKVLVTTNKRDIIQRFKGADRKVMRHKVGRLPIDKVEELFCKHAFQNDSHVGDFAAITKKIIPLLKGNPRYIELVGKNLYGKDNSIWKKMWEEMQRMLEVRLEERMEKLMKLIYQNFQTHTKGIFLDIACLFNGMDKRIPSYLWEAHYKVPTSGIFELYNSSWLNLRGNELQMPDLVVLLGKNIVKNDAGGDNILNYSRLWDHEDALRALVEVQELGSAKVNALRLEYDRPPTRRFSCLKLRLLAALRVLILCHAEPDEDLMDHLPTKLSWLAWKGCPKASRLLLFCSAKLLILDLSSTGTSLSTFAWQGWQDCIQVAKELKVLNFSGRFVASQIFPLPTSLEHLILERCILDLSSVNVLPKLLSLNIKQCKLVKEFPPVLGEMEALEEIVIDGTDIKAITLPENLMKQLKVLSARKCIKLEKISEFPDYCNMKVLSFEGCGEIKYLPDSIEKLQHLEELDLSETMISELTRSFDRLEKLKILRMRRTNLEEFPKAIQRMGSLSEIDFSCSGSMKGEYDVRSLSSLRILKLPSPEGSRLHMSRTAYCNLEIVEYDGEVIH</sequence>
<dbReference type="Proteomes" id="UP001057402">
    <property type="component" value="Chromosome 11"/>
</dbReference>
<comment type="caution">
    <text evidence="1">The sequence shown here is derived from an EMBL/GenBank/DDBJ whole genome shotgun (WGS) entry which is preliminary data.</text>
</comment>
<accession>A0ACB9LNV2</accession>
<evidence type="ECO:0000313" key="1">
    <source>
        <dbReference type="EMBL" id="KAI4312768.1"/>
    </source>
</evidence>